<dbReference type="KEGG" id="dpp:DICPUDRAFT_81838"/>
<evidence type="ECO:0000259" key="1">
    <source>
        <dbReference type="Pfam" id="PF01266"/>
    </source>
</evidence>
<proteinExistence type="predicted"/>
<dbReference type="OMA" id="AICTNAF"/>
<dbReference type="STRING" id="5786.F0ZUR1"/>
<organism evidence="2 3">
    <name type="scientific">Dictyostelium purpureum</name>
    <name type="common">Slime mold</name>
    <dbReference type="NCBI Taxonomy" id="5786"/>
    <lineage>
        <taxon>Eukaryota</taxon>
        <taxon>Amoebozoa</taxon>
        <taxon>Evosea</taxon>
        <taxon>Eumycetozoa</taxon>
        <taxon>Dictyostelia</taxon>
        <taxon>Dictyosteliales</taxon>
        <taxon>Dictyosteliaceae</taxon>
        <taxon>Dictyostelium</taxon>
    </lineage>
</organism>
<dbReference type="Pfam" id="PF01266">
    <property type="entry name" value="DAO"/>
    <property type="match status" value="1"/>
</dbReference>
<dbReference type="FunCoup" id="F0ZUR1">
    <property type="interactions" value="29"/>
</dbReference>
<dbReference type="GeneID" id="10507341"/>
<dbReference type="Gene3D" id="3.30.9.10">
    <property type="entry name" value="D-Amino Acid Oxidase, subunit A, domain 2"/>
    <property type="match status" value="1"/>
</dbReference>
<dbReference type="VEuPathDB" id="AmoebaDB:DICPUDRAFT_81838"/>
<keyword evidence="3" id="KW-1185">Reference proteome</keyword>
<reference evidence="3" key="1">
    <citation type="journal article" date="2011" name="Genome Biol.">
        <title>Comparative genomics of the social amoebae Dictyostelium discoideum and Dictyostelium purpureum.</title>
        <authorList>
            <consortium name="US DOE Joint Genome Institute (JGI-PGF)"/>
            <person name="Sucgang R."/>
            <person name="Kuo A."/>
            <person name="Tian X."/>
            <person name="Salerno W."/>
            <person name="Parikh A."/>
            <person name="Feasley C.L."/>
            <person name="Dalin E."/>
            <person name="Tu H."/>
            <person name="Huang E."/>
            <person name="Barry K."/>
            <person name="Lindquist E."/>
            <person name="Shapiro H."/>
            <person name="Bruce D."/>
            <person name="Schmutz J."/>
            <person name="Salamov A."/>
            <person name="Fey P."/>
            <person name="Gaudet P."/>
            <person name="Anjard C."/>
            <person name="Babu M.M."/>
            <person name="Basu S."/>
            <person name="Bushmanova Y."/>
            <person name="van der Wel H."/>
            <person name="Katoh-Kurasawa M."/>
            <person name="Dinh C."/>
            <person name="Coutinho P.M."/>
            <person name="Saito T."/>
            <person name="Elias M."/>
            <person name="Schaap P."/>
            <person name="Kay R.R."/>
            <person name="Henrissat B."/>
            <person name="Eichinger L."/>
            <person name="Rivero F."/>
            <person name="Putnam N.H."/>
            <person name="West C.M."/>
            <person name="Loomis W.F."/>
            <person name="Chisholm R.L."/>
            <person name="Shaulsky G."/>
            <person name="Strassmann J.E."/>
            <person name="Queller D.C."/>
            <person name="Kuspa A."/>
            <person name="Grigoriev I.V."/>
        </authorList>
    </citation>
    <scope>NUCLEOTIDE SEQUENCE [LARGE SCALE GENOMIC DNA]</scope>
    <source>
        <strain evidence="3">QSDP1</strain>
    </source>
</reference>
<feature type="domain" description="FAD dependent oxidoreductase" evidence="1">
    <location>
        <begin position="19"/>
        <end position="388"/>
    </location>
</feature>
<dbReference type="InterPro" id="IPR006076">
    <property type="entry name" value="FAD-dep_OxRdtase"/>
</dbReference>
<dbReference type="EMBL" id="GL871199">
    <property type="protein sequence ID" value="EGC32319.1"/>
    <property type="molecule type" value="Genomic_DNA"/>
</dbReference>
<dbReference type="InterPro" id="IPR036188">
    <property type="entry name" value="FAD/NAD-bd_sf"/>
</dbReference>
<dbReference type="eggNOG" id="ENOG502RFGA">
    <property type="taxonomic scope" value="Eukaryota"/>
</dbReference>
<dbReference type="GO" id="GO:0005737">
    <property type="term" value="C:cytoplasm"/>
    <property type="evidence" value="ECO:0000318"/>
    <property type="project" value="GO_Central"/>
</dbReference>
<dbReference type="RefSeq" id="XP_003291161.1">
    <property type="nucleotide sequence ID" value="XM_003291113.1"/>
</dbReference>
<dbReference type="AlphaFoldDB" id="F0ZUR1"/>
<gene>
    <name evidence="2" type="ORF">DICPUDRAFT_81838</name>
</gene>
<dbReference type="Gene3D" id="3.50.50.60">
    <property type="entry name" value="FAD/NAD(P)-binding domain"/>
    <property type="match status" value="1"/>
</dbReference>
<evidence type="ECO:0000313" key="2">
    <source>
        <dbReference type="EMBL" id="EGC32319.1"/>
    </source>
</evidence>
<sequence>MEKTNQNTSYWEKSLLSYDYLVIGSGIVGLSTSISIKEKSPNSSVLVLEREVIPTGASGKNAGFSCIGSLTEVLDDLKTMSEKDVVSLVETRYKGLQLLRKRLGDHNIDYKQNGSYELIDPKSDFAKDKKALLKHIEEINDLLKPVLKGDAFSLCSEEETASFKFSPKICKYLIKNNFEGEIDTGKMLRHYTDLAISWGVHIKTGCKVMEYKDDGVGSVSVKVFNHTLGQPIEFIGKKLAICTNAFTKELVKDIDVVPGRGQVIITNPIPNLHLQGIYHFDEGYYYFREKDGCILFGGGRNLDFEGERTTEFKSNKKILKKLDELLKEIIPGVPYTIQQNWSGIMAFSSTKDKKPIINQHSKNVYLGVRMGGMGVAIGSVVGKILSDMMLDDHFSMNTHPSFLRSKL</sequence>
<protein>
    <recommendedName>
        <fullName evidence="1">FAD dependent oxidoreductase domain-containing protein</fullName>
    </recommendedName>
</protein>
<name>F0ZUR1_DICPU</name>
<accession>F0ZUR1</accession>
<dbReference type="SUPFAM" id="SSF51905">
    <property type="entry name" value="FAD/NAD(P)-binding domain"/>
    <property type="match status" value="1"/>
</dbReference>
<dbReference type="InParanoid" id="F0ZUR1"/>
<dbReference type="PANTHER" id="PTHR13847">
    <property type="entry name" value="SARCOSINE DEHYDROGENASE-RELATED"/>
    <property type="match status" value="1"/>
</dbReference>
<evidence type="ECO:0000313" key="3">
    <source>
        <dbReference type="Proteomes" id="UP000001064"/>
    </source>
</evidence>
<dbReference type="PANTHER" id="PTHR13847:SF281">
    <property type="entry name" value="FAD DEPENDENT OXIDOREDUCTASE DOMAIN-CONTAINING PROTEIN"/>
    <property type="match status" value="1"/>
</dbReference>
<dbReference type="OrthoDB" id="429143at2759"/>
<dbReference type="Proteomes" id="UP000001064">
    <property type="component" value="Unassembled WGS sequence"/>
</dbReference>